<dbReference type="InterPro" id="IPR009057">
    <property type="entry name" value="Homeodomain-like_sf"/>
</dbReference>
<dbReference type="EMBL" id="JAUMKJ010000007">
    <property type="protein sequence ID" value="MDO3676804.1"/>
    <property type="molecule type" value="Genomic_DNA"/>
</dbReference>
<dbReference type="PROSITE" id="PS50977">
    <property type="entry name" value="HTH_TETR_2"/>
    <property type="match status" value="1"/>
</dbReference>
<dbReference type="Pfam" id="PF16925">
    <property type="entry name" value="TetR_C_13"/>
    <property type="match status" value="1"/>
</dbReference>
<evidence type="ECO:0000256" key="1">
    <source>
        <dbReference type="ARBA" id="ARBA00023015"/>
    </source>
</evidence>
<evidence type="ECO:0000259" key="5">
    <source>
        <dbReference type="PROSITE" id="PS50977"/>
    </source>
</evidence>
<sequence length="198" mass="22462">MRKGELTKEQIIQKSAALFNQQGYNGVSLNDITEMTGIKRGGLYRHFASKDEIALLAYDYASEVVRDKFLQAQADKQTAKDKLLSFFEVYADVVHNPPFTGGCPMLNTAVECDDGHRLLREKAQTTFRHFYRAIQEILEQGIQNGEFRSDLNIESTASFLISALEGSIVLSKLEENSRHVRYSMENMAQYLELIGLKN</sequence>
<accession>A0ABT8V8L7</accession>
<dbReference type="PANTHER" id="PTHR47506:SF3">
    <property type="entry name" value="HTH-TYPE TRANSCRIPTIONAL REGULATOR LMRA"/>
    <property type="match status" value="1"/>
</dbReference>
<keyword evidence="7" id="KW-1185">Reference proteome</keyword>
<proteinExistence type="predicted"/>
<evidence type="ECO:0000256" key="3">
    <source>
        <dbReference type="ARBA" id="ARBA00023163"/>
    </source>
</evidence>
<evidence type="ECO:0000313" key="6">
    <source>
        <dbReference type="EMBL" id="MDO3676804.1"/>
    </source>
</evidence>
<evidence type="ECO:0000256" key="2">
    <source>
        <dbReference type="ARBA" id="ARBA00023125"/>
    </source>
</evidence>
<dbReference type="Proteomes" id="UP001168883">
    <property type="component" value="Unassembled WGS sequence"/>
</dbReference>
<keyword evidence="2 4" id="KW-0238">DNA-binding</keyword>
<keyword evidence="1" id="KW-0805">Transcription regulation</keyword>
<dbReference type="PANTHER" id="PTHR47506">
    <property type="entry name" value="TRANSCRIPTIONAL REGULATORY PROTEIN"/>
    <property type="match status" value="1"/>
</dbReference>
<dbReference type="PRINTS" id="PR00455">
    <property type="entry name" value="HTHTETR"/>
</dbReference>
<feature type="DNA-binding region" description="H-T-H motif" evidence="4">
    <location>
        <begin position="28"/>
        <end position="47"/>
    </location>
</feature>
<reference evidence="6" key="1">
    <citation type="submission" date="2023-07" db="EMBL/GenBank/DDBJ databases">
        <authorList>
            <person name="Aktuganov G."/>
            <person name="Boyko T."/>
            <person name="Delegan Y."/>
            <person name="Galimzianova N."/>
            <person name="Gilvanova E."/>
            <person name="Korobov V."/>
            <person name="Kuzmina L."/>
            <person name="Melentiev A."/>
            <person name="Milman P."/>
            <person name="Ryabova A."/>
            <person name="Stupak E."/>
            <person name="Yasakov T."/>
            <person name="Zharikova N."/>
            <person name="Zhurenko E."/>
        </authorList>
    </citation>
    <scope>NUCLEOTIDE SEQUENCE</scope>
    <source>
        <strain evidence="6">IB-739</strain>
    </source>
</reference>
<dbReference type="Pfam" id="PF00440">
    <property type="entry name" value="TetR_N"/>
    <property type="match status" value="1"/>
</dbReference>
<protein>
    <submittedName>
        <fullName evidence="6">TetR/AcrR family transcriptional regulator</fullName>
    </submittedName>
</protein>
<dbReference type="SUPFAM" id="SSF48498">
    <property type="entry name" value="Tetracyclin repressor-like, C-terminal domain"/>
    <property type="match status" value="1"/>
</dbReference>
<dbReference type="InterPro" id="IPR001647">
    <property type="entry name" value="HTH_TetR"/>
</dbReference>
<dbReference type="RefSeq" id="WP_302877817.1">
    <property type="nucleotide sequence ID" value="NZ_JARLKN010000053.1"/>
</dbReference>
<evidence type="ECO:0000313" key="7">
    <source>
        <dbReference type="Proteomes" id="UP001168883"/>
    </source>
</evidence>
<dbReference type="Gene3D" id="1.10.357.10">
    <property type="entry name" value="Tetracycline Repressor, domain 2"/>
    <property type="match status" value="1"/>
</dbReference>
<keyword evidence="3" id="KW-0804">Transcription</keyword>
<comment type="caution">
    <text evidence="6">The sequence shown here is derived from an EMBL/GenBank/DDBJ whole genome shotgun (WGS) entry which is preliminary data.</text>
</comment>
<name>A0ABT8V8L7_9BACL</name>
<dbReference type="InterPro" id="IPR036271">
    <property type="entry name" value="Tet_transcr_reg_TetR-rel_C_sf"/>
</dbReference>
<organism evidence="6 7">
    <name type="scientific">Paenibacillus ehimensis</name>
    <dbReference type="NCBI Taxonomy" id="79264"/>
    <lineage>
        <taxon>Bacteria</taxon>
        <taxon>Bacillati</taxon>
        <taxon>Bacillota</taxon>
        <taxon>Bacilli</taxon>
        <taxon>Bacillales</taxon>
        <taxon>Paenibacillaceae</taxon>
        <taxon>Paenibacillus</taxon>
    </lineage>
</organism>
<gene>
    <name evidence="6" type="ORF">Q3C12_07290</name>
</gene>
<dbReference type="InterPro" id="IPR011075">
    <property type="entry name" value="TetR_C"/>
</dbReference>
<feature type="domain" description="HTH tetR-type" evidence="5">
    <location>
        <begin position="5"/>
        <end position="65"/>
    </location>
</feature>
<evidence type="ECO:0000256" key="4">
    <source>
        <dbReference type="PROSITE-ProRule" id="PRU00335"/>
    </source>
</evidence>
<dbReference type="SUPFAM" id="SSF46689">
    <property type="entry name" value="Homeodomain-like"/>
    <property type="match status" value="1"/>
</dbReference>